<name>A0AAW0RHP8_9HYPO</name>
<gene>
    <name evidence="2" type="ORF">G3M48_010038</name>
</gene>
<reference evidence="2 3" key="1">
    <citation type="submission" date="2020-02" db="EMBL/GenBank/DDBJ databases">
        <title>Comparative genomics of the hypocrealean fungal genus Beauvera.</title>
        <authorList>
            <person name="Showalter D.N."/>
            <person name="Bushley K.E."/>
            <person name="Rehner S.A."/>
        </authorList>
    </citation>
    <scope>NUCLEOTIDE SEQUENCE [LARGE SCALE GENOMIC DNA]</scope>
    <source>
        <strain evidence="2 3">ARSEF4384</strain>
    </source>
</reference>
<proteinExistence type="predicted"/>
<dbReference type="AlphaFoldDB" id="A0AAW0RHP8"/>
<protein>
    <recommendedName>
        <fullName evidence="4">Fasciclin domain family protein</fullName>
    </recommendedName>
</protein>
<sequence>MTVKHVKTYPHPSNSMKMKSYNALANNTDDSSQQPKPVNALMLACKEASLRDRLARFQPVRYGCTELDGALLCGGLQRGSIVGISADVDGFGLLMGLQSMIRAILDGSANRALVITPKPLASVTKLIVGILKSELSNYELDPAKIQEKCDTSLEGVMLSVVFDIDGIWQTLAELLQPSIPGTPASVNLEEGIINGLNTERDLPSMEVHDSEDEGMSQSTEHDRIVSQDGTGSPSPEAHGKRSSAMSPPEIIVLTHFSTLLTSLFARRENTAAHQSLALLKTRLRWLSRSPSMPLLLLVNSTAEEARTEHKESAPDFNGLAASNRSPDATLRSIFASVRTLRPSRPSFGTVFSQFLDLHLLCTDILGQERATYSLGEHSASTKIGYRRLGPTLVEVLQDNLVLDSRHARECHREQRWAILDVSNQLIVNAYEHHESQAKGKQIRK</sequence>
<comment type="caution">
    <text evidence="2">The sequence shown here is derived from an EMBL/GenBank/DDBJ whole genome shotgun (WGS) entry which is preliminary data.</text>
</comment>
<dbReference type="Proteomes" id="UP001397290">
    <property type="component" value="Unassembled WGS sequence"/>
</dbReference>
<evidence type="ECO:0000256" key="1">
    <source>
        <dbReference type="SAM" id="MobiDB-lite"/>
    </source>
</evidence>
<evidence type="ECO:0000313" key="3">
    <source>
        <dbReference type="Proteomes" id="UP001397290"/>
    </source>
</evidence>
<dbReference type="EMBL" id="JAAHCF010000872">
    <property type="protein sequence ID" value="KAK8141704.1"/>
    <property type="molecule type" value="Genomic_DNA"/>
</dbReference>
<feature type="region of interest" description="Disordered" evidence="1">
    <location>
        <begin position="199"/>
        <end position="244"/>
    </location>
</feature>
<organism evidence="2 3">
    <name type="scientific">Beauveria asiatica</name>
    <dbReference type="NCBI Taxonomy" id="1069075"/>
    <lineage>
        <taxon>Eukaryota</taxon>
        <taxon>Fungi</taxon>
        <taxon>Dikarya</taxon>
        <taxon>Ascomycota</taxon>
        <taxon>Pezizomycotina</taxon>
        <taxon>Sordariomycetes</taxon>
        <taxon>Hypocreomycetidae</taxon>
        <taxon>Hypocreales</taxon>
        <taxon>Cordycipitaceae</taxon>
        <taxon>Beauveria</taxon>
    </lineage>
</organism>
<accession>A0AAW0RHP8</accession>
<evidence type="ECO:0000313" key="2">
    <source>
        <dbReference type="EMBL" id="KAK8141704.1"/>
    </source>
</evidence>
<feature type="compositionally biased region" description="Basic and acidic residues" evidence="1">
    <location>
        <begin position="199"/>
        <end position="208"/>
    </location>
</feature>
<evidence type="ECO:0008006" key="4">
    <source>
        <dbReference type="Google" id="ProtNLM"/>
    </source>
</evidence>
<keyword evidence="3" id="KW-1185">Reference proteome</keyword>